<keyword evidence="3" id="KW-1133">Transmembrane helix</keyword>
<name>A0AA88ASX8_FICCA</name>
<comment type="caution">
    <text evidence="4">The sequence shown here is derived from an EMBL/GenBank/DDBJ whole genome shotgun (WGS) entry which is preliminary data.</text>
</comment>
<evidence type="ECO:0000256" key="3">
    <source>
        <dbReference type="SAM" id="Phobius"/>
    </source>
</evidence>
<dbReference type="EMBL" id="BTGU01000024">
    <property type="protein sequence ID" value="GMN46881.1"/>
    <property type="molecule type" value="Genomic_DNA"/>
</dbReference>
<gene>
    <name evidence="4" type="ORF">TIFTF001_016063</name>
</gene>
<keyword evidence="3" id="KW-0812">Transmembrane</keyword>
<dbReference type="AlphaFoldDB" id="A0AA88ASX8"/>
<evidence type="ECO:0000256" key="2">
    <source>
        <dbReference type="ARBA" id="ARBA00022679"/>
    </source>
</evidence>
<proteinExistence type="inferred from homology"/>
<feature type="transmembrane region" description="Helical" evidence="3">
    <location>
        <begin position="30"/>
        <end position="51"/>
    </location>
</feature>
<keyword evidence="2" id="KW-0808">Transferase</keyword>
<reference evidence="4" key="1">
    <citation type="submission" date="2023-07" db="EMBL/GenBank/DDBJ databases">
        <title>draft genome sequence of fig (Ficus carica).</title>
        <authorList>
            <person name="Takahashi T."/>
            <person name="Nishimura K."/>
        </authorList>
    </citation>
    <scope>NUCLEOTIDE SEQUENCE</scope>
</reference>
<dbReference type="Proteomes" id="UP001187192">
    <property type="component" value="Unassembled WGS sequence"/>
</dbReference>
<organism evidence="4 5">
    <name type="scientific">Ficus carica</name>
    <name type="common">Common fig</name>
    <dbReference type="NCBI Taxonomy" id="3494"/>
    <lineage>
        <taxon>Eukaryota</taxon>
        <taxon>Viridiplantae</taxon>
        <taxon>Streptophyta</taxon>
        <taxon>Embryophyta</taxon>
        <taxon>Tracheophyta</taxon>
        <taxon>Spermatophyta</taxon>
        <taxon>Magnoliopsida</taxon>
        <taxon>eudicotyledons</taxon>
        <taxon>Gunneridae</taxon>
        <taxon>Pentapetalae</taxon>
        <taxon>rosids</taxon>
        <taxon>fabids</taxon>
        <taxon>Rosales</taxon>
        <taxon>Moraceae</taxon>
        <taxon>Ficeae</taxon>
        <taxon>Ficus</taxon>
    </lineage>
</organism>
<protein>
    <submittedName>
        <fullName evidence="4">Uncharacterized protein</fullName>
    </submittedName>
</protein>
<dbReference type="GO" id="GO:0016740">
    <property type="term" value="F:transferase activity"/>
    <property type="evidence" value="ECO:0007669"/>
    <property type="project" value="UniProtKB-KW"/>
</dbReference>
<dbReference type="PANTHER" id="PTHR43009">
    <property type="entry name" value="HOMOGENTISATE SOLANESYLTRANSFERASE, CHLOROPLASTIC"/>
    <property type="match status" value="1"/>
</dbReference>
<sequence length="58" mass="6389">MQNAGILQTVGLLYTTRASLGLPFGWSPPIVFITTFLALFYLVISIVKDIIDVEGDMK</sequence>
<evidence type="ECO:0000313" key="4">
    <source>
        <dbReference type="EMBL" id="GMN46881.1"/>
    </source>
</evidence>
<evidence type="ECO:0000313" key="5">
    <source>
        <dbReference type="Proteomes" id="UP001187192"/>
    </source>
</evidence>
<accession>A0AA88ASX8</accession>
<dbReference type="PANTHER" id="PTHR43009:SF10">
    <property type="entry name" value="HOMOGENTISATE SOLANESYLTRANSFERASE, CHLOROPLASTIC"/>
    <property type="match status" value="1"/>
</dbReference>
<keyword evidence="5" id="KW-1185">Reference proteome</keyword>
<keyword evidence="3" id="KW-0472">Membrane</keyword>
<evidence type="ECO:0000256" key="1">
    <source>
        <dbReference type="ARBA" id="ARBA00005985"/>
    </source>
</evidence>
<comment type="similarity">
    <text evidence="1">Belongs to the UbiA prenyltransferase family.</text>
</comment>